<dbReference type="InterPro" id="IPR018247">
    <property type="entry name" value="EF_Hand_1_Ca_BS"/>
</dbReference>
<evidence type="ECO:0000256" key="1">
    <source>
        <dbReference type="ARBA" id="ARBA00022737"/>
    </source>
</evidence>
<feature type="domain" description="EF-hand" evidence="5">
    <location>
        <begin position="4"/>
        <end position="39"/>
    </location>
</feature>
<protein>
    <recommendedName>
        <fullName evidence="5">EF-hand domain-containing protein</fullName>
    </recommendedName>
</protein>
<accession>A0A6B2LNY5</accession>
<reference evidence="6" key="1">
    <citation type="journal article" date="2020" name="J. Eukaryot. Microbiol.">
        <title>De novo Sequencing, Assembly and Annotation of the Transcriptome for the Free-Living Testate Amoeba Arcella intermedia.</title>
        <authorList>
            <person name="Ribeiro G.M."/>
            <person name="Porfirio-Sousa A.L."/>
            <person name="Maurer-Alcala X.X."/>
            <person name="Katz L.A."/>
            <person name="Lahr D.J.G."/>
        </authorList>
    </citation>
    <scope>NUCLEOTIDE SEQUENCE</scope>
</reference>
<dbReference type="SUPFAM" id="SSF47473">
    <property type="entry name" value="EF-hand"/>
    <property type="match status" value="1"/>
</dbReference>
<dbReference type="Pfam" id="PF13499">
    <property type="entry name" value="EF-hand_7"/>
    <property type="match status" value="1"/>
</dbReference>
<evidence type="ECO:0000259" key="5">
    <source>
        <dbReference type="PROSITE" id="PS50222"/>
    </source>
</evidence>
<dbReference type="PROSITE" id="PS00018">
    <property type="entry name" value="EF_HAND_1"/>
    <property type="match status" value="1"/>
</dbReference>
<proteinExistence type="predicted"/>
<dbReference type="Gene3D" id="1.10.238.10">
    <property type="entry name" value="EF-hand"/>
    <property type="match status" value="2"/>
</dbReference>
<evidence type="ECO:0000256" key="2">
    <source>
        <dbReference type="ARBA" id="ARBA00022837"/>
    </source>
</evidence>
<dbReference type="Pfam" id="PF13202">
    <property type="entry name" value="EF-hand_5"/>
    <property type="match status" value="1"/>
</dbReference>
<name>A0A6B2LNY5_9EUKA</name>
<dbReference type="PANTHER" id="PTHR23049">
    <property type="entry name" value="MYOSIN REGULATORY LIGHT CHAIN 2"/>
    <property type="match status" value="1"/>
</dbReference>
<dbReference type="FunFam" id="1.10.238.10:FF:000001">
    <property type="entry name" value="Calmodulin 1"/>
    <property type="match status" value="1"/>
</dbReference>
<evidence type="ECO:0000256" key="4">
    <source>
        <dbReference type="ARBA" id="ARBA00023175"/>
    </source>
</evidence>
<evidence type="ECO:0000256" key="3">
    <source>
        <dbReference type="ARBA" id="ARBA00023123"/>
    </source>
</evidence>
<evidence type="ECO:0000313" key="6">
    <source>
        <dbReference type="EMBL" id="NDV38786.1"/>
    </source>
</evidence>
<feature type="domain" description="EF-hand" evidence="5">
    <location>
        <begin position="74"/>
        <end position="109"/>
    </location>
</feature>
<keyword evidence="2" id="KW-0106">Calcium</keyword>
<organism evidence="6">
    <name type="scientific">Arcella intermedia</name>
    <dbReference type="NCBI Taxonomy" id="1963864"/>
    <lineage>
        <taxon>Eukaryota</taxon>
        <taxon>Amoebozoa</taxon>
        <taxon>Tubulinea</taxon>
        <taxon>Elardia</taxon>
        <taxon>Arcellinida</taxon>
        <taxon>Sphaerothecina</taxon>
        <taxon>Arcellidae</taxon>
        <taxon>Arcella</taxon>
    </lineage>
</organism>
<dbReference type="PROSITE" id="PS50222">
    <property type="entry name" value="EF_HAND_2"/>
    <property type="match status" value="2"/>
</dbReference>
<dbReference type="SMART" id="SM00054">
    <property type="entry name" value="EFh"/>
    <property type="match status" value="3"/>
</dbReference>
<dbReference type="CDD" id="cd00051">
    <property type="entry name" value="EFh"/>
    <property type="match status" value="1"/>
</dbReference>
<dbReference type="EMBL" id="GIBP01009817">
    <property type="protein sequence ID" value="NDV38786.1"/>
    <property type="molecule type" value="Transcribed_RNA"/>
</dbReference>
<dbReference type="GO" id="GO:0005509">
    <property type="term" value="F:calcium ion binding"/>
    <property type="evidence" value="ECO:0007669"/>
    <property type="project" value="InterPro"/>
</dbReference>
<dbReference type="InterPro" id="IPR050403">
    <property type="entry name" value="Myosin_RLC"/>
</dbReference>
<dbReference type="InterPro" id="IPR011992">
    <property type="entry name" value="EF-hand-dom_pair"/>
</dbReference>
<keyword evidence="4" id="KW-0505">Motor protein</keyword>
<dbReference type="AlphaFoldDB" id="A0A6B2LNY5"/>
<dbReference type="GO" id="GO:0016459">
    <property type="term" value="C:myosin complex"/>
    <property type="evidence" value="ECO:0007669"/>
    <property type="project" value="UniProtKB-KW"/>
</dbReference>
<keyword evidence="3" id="KW-0518">Myosin</keyword>
<keyword evidence="1" id="KW-0677">Repeat</keyword>
<dbReference type="InterPro" id="IPR002048">
    <property type="entry name" value="EF_hand_dom"/>
</dbReference>
<sequence length="148" mass="16437">MSKITANDIKDCFVAFDLDNDGCISKVDLAMGVRALGKNPTEAQLKDALKGMDDNIDFAAFKTFFAKPFPSPQDQDKACRNAFKLLDADNNGTIPESELRQMLATVGDPMTHQEIDILMEDVEVDDLGRVHFHQLVDLMVTGCDELIR</sequence>